<dbReference type="PANTHER" id="PTHR35567:SF1">
    <property type="entry name" value="CONSERVED FUNGAL PROTEIN (AFU_ORTHOLOGUE AFUA_1G14230)"/>
    <property type="match status" value="1"/>
</dbReference>
<gene>
    <name evidence="1" type="ORF">DAEQUDRAFT_234153</name>
</gene>
<name>A0A165QV75_9APHY</name>
<dbReference type="InterPro" id="IPR021851">
    <property type="entry name" value="DUF3455"/>
</dbReference>
<dbReference type="AlphaFoldDB" id="A0A165QV75"/>
<sequence length="251" mass="27238">MYIDTSSILQTFAGSLIATTLQYGWTPTSSAADFEGYGEVADCSLSGFVPSFPSNQTQLVVPSNIEPQFIGLTFGVQNYTCSSNNNYTNVGAVAELIDVSCYVHAPWFATIQDQLLPAWDELSQTVSIQQAIDFVHFLNPPANLAQHYFVTNPITGQGLSPKWDFTSSGKFQGNPDAFVVGKVNGTLASPDDPTTDITWLEVLRVEGEIADEVFRYDTVGGQPPSSCTYGKDSDISVNYVAKYVFYGGSLN</sequence>
<organism evidence="1 2">
    <name type="scientific">Daedalea quercina L-15889</name>
    <dbReference type="NCBI Taxonomy" id="1314783"/>
    <lineage>
        <taxon>Eukaryota</taxon>
        <taxon>Fungi</taxon>
        <taxon>Dikarya</taxon>
        <taxon>Basidiomycota</taxon>
        <taxon>Agaricomycotina</taxon>
        <taxon>Agaricomycetes</taxon>
        <taxon>Polyporales</taxon>
        <taxon>Fomitopsis</taxon>
    </lineage>
</organism>
<accession>A0A165QV75</accession>
<reference evidence="1 2" key="1">
    <citation type="journal article" date="2016" name="Mol. Biol. Evol.">
        <title>Comparative Genomics of Early-Diverging Mushroom-Forming Fungi Provides Insights into the Origins of Lignocellulose Decay Capabilities.</title>
        <authorList>
            <person name="Nagy L.G."/>
            <person name="Riley R."/>
            <person name="Tritt A."/>
            <person name="Adam C."/>
            <person name="Daum C."/>
            <person name="Floudas D."/>
            <person name="Sun H."/>
            <person name="Yadav J.S."/>
            <person name="Pangilinan J."/>
            <person name="Larsson K.H."/>
            <person name="Matsuura K."/>
            <person name="Barry K."/>
            <person name="Labutti K."/>
            <person name="Kuo R."/>
            <person name="Ohm R.A."/>
            <person name="Bhattacharya S.S."/>
            <person name="Shirouzu T."/>
            <person name="Yoshinaga Y."/>
            <person name="Martin F.M."/>
            <person name="Grigoriev I.V."/>
            <person name="Hibbett D.S."/>
        </authorList>
    </citation>
    <scope>NUCLEOTIDE SEQUENCE [LARGE SCALE GENOMIC DNA]</scope>
    <source>
        <strain evidence="1 2">L-15889</strain>
    </source>
</reference>
<evidence type="ECO:0000313" key="1">
    <source>
        <dbReference type="EMBL" id="KZT69975.1"/>
    </source>
</evidence>
<dbReference type="EMBL" id="KV429054">
    <property type="protein sequence ID" value="KZT69975.1"/>
    <property type="molecule type" value="Genomic_DNA"/>
</dbReference>
<dbReference type="OrthoDB" id="1859733at2759"/>
<protein>
    <recommendedName>
        <fullName evidence="3">Malate dehydrogenase</fullName>
    </recommendedName>
</protein>
<evidence type="ECO:0008006" key="3">
    <source>
        <dbReference type="Google" id="ProtNLM"/>
    </source>
</evidence>
<keyword evidence="2" id="KW-1185">Reference proteome</keyword>
<dbReference type="Pfam" id="PF11937">
    <property type="entry name" value="DUF3455"/>
    <property type="match status" value="1"/>
</dbReference>
<evidence type="ECO:0000313" key="2">
    <source>
        <dbReference type="Proteomes" id="UP000076727"/>
    </source>
</evidence>
<dbReference type="PANTHER" id="PTHR35567">
    <property type="entry name" value="MALATE DEHYDROGENASE (AFU_ORTHOLOGUE AFUA_2G13800)"/>
    <property type="match status" value="1"/>
</dbReference>
<proteinExistence type="predicted"/>
<dbReference type="Proteomes" id="UP000076727">
    <property type="component" value="Unassembled WGS sequence"/>
</dbReference>